<dbReference type="PROSITE" id="PS00108">
    <property type="entry name" value="PROTEIN_KINASE_ST"/>
    <property type="match status" value="1"/>
</dbReference>
<keyword evidence="4" id="KW-0472">Membrane</keyword>
<evidence type="ECO:0000256" key="5">
    <source>
        <dbReference type="SAM" id="SignalP"/>
    </source>
</evidence>
<feature type="domain" description="Protein kinase" evidence="6">
    <location>
        <begin position="1449"/>
        <end position="1710"/>
    </location>
</feature>
<feature type="binding site" evidence="3">
    <location>
        <position position="1477"/>
    </location>
    <ligand>
        <name>ATP</name>
        <dbReference type="ChEBI" id="CHEBI:30616"/>
    </ligand>
</feature>
<dbReference type="InterPro" id="IPR000719">
    <property type="entry name" value="Prot_kinase_dom"/>
</dbReference>
<dbReference type="PROSITE" id="PS00107">
    <property type="entry name" value="PROTEIN_KINASE_ATP"/>
    <property type="match status" value="1"/>
</dbReference>
<evidence type="ECO:0000313" key="8">
    <source>
        <dbReference type="Proteomes" id="UP000014680"/>
    </source>
</evidence>
<organism evidence="7 8">
    <name type="scientific">Entamoeba invadens IP1</name>
    <dbReference type="NCBI Taxonomy" id="370355"/>
    <lineage>
        <taxon>Eukaryota</taxon>
        <taxon>Amoebozoa</taxon>
        <taxon>Evosea</taxon>
        <taxon>Archamoebae</taxon>
        <taxon>Mastigamoebida</taxon>
        <taxon>Entamoebidae</taxon>
        <taxon>Entamoeba</taxon>
    </lineage>
</organism>
<evidence type="ECO:0000313" key="7">
    <source>
        <dbReference type="EMBL" id="ELP83452.1"/>
    </source>
</evidence>
<dbReference type="CDD" id="cd00064">
    <property type="entry name" value="FU"/>
    <property type="match status" value="1"/>
</dbReference>
<dbReference type="EMBL" id="KB207268">
    <property type="protein sequence ID" value="ELP83452.1"/>
    <property type="molecule type" value="Genomic_DNA"/>
</dbReference>
<reference evidence="7 8" key="1">
    <citation type="submission" date="2012-10" db="EMBL/GenBank/DDBJ databases">
        <authorList>
            <person name="Zafar N."/>
            <person name="Inman J."/>
            <person name="Hall N."/>
            <person name="Lorenzi H."/>
            <person name="Caler E."/>
        </authorList>
    </citation>
    <scope>NUCLEOTIDE SEQUENCE [LARGE SCALE GENOMIC DNA]</scope>
    <source>
        <strain evidence="7 8">IP1</strain>
    </source>
</reference>
<feature type="signal peptide" evidence="5">
    <location>
        <begin position="1"/>
        <end position="21"/>
    </location>
</feature>
<dbReference type="SMART" id="SM00220">
    <property type="entry name" value="S_TKc"/>
    <property type="match status" value="1"/>
</dbReference>
<keyword evidence="4" id="KW-1133">Transmembrane helix</keyword>
<dbReference type="InterPro" id="IPR011009">
    <property type="entry name" value="Kinase-like_dom_sf"/>
</dbReference>
<dbReference type="KEGG" id="eiv:EIN_375770"/>
<keyword evidence="4" id="KW-0812">Transmembrane</keyword>
<accession>A0A0A1TU43</accession>
<dbReference type="SUPFAM" id="SSF56112">
    <property type="entry name" value="Protein kinase-like (PK-like)"/>
    <property type="match status" value="1"/>
</dbReference>
<dbReference type="InterPro" id="IPR053215">
    <property type="entry name" value="TKL_Ser/Thr_kinase"/>
</dbReference>
<evidence type="ECO:0000256" key="3">
    <source>
        <dbReference type="PROSITE-ProRule" id="PRU10141"/>
    </source>
</evidence>
<evidence type="ECO:0000256" key="2">
    <source>
        <dbReference type="ARBA" id="ARBA00022840"/>
    </source>
</evidence>
<dbReference type="InterPro" id="IPR009030">
    <property type="entry name" value="Growth_fac_rcpt_cys_sf"/>
</dbReference>
<dbReference type="Gene3D" id="1.10.510.10">
    <property type="entry name" value="Transferase(Phosphotransferase) domain 1"/>
    <property type="match status" value="1"/>
</dbReference>
<dbReference type="Pfam" id="PF00069">
    <property type="entry name" value="Pkinase"/>
    <property type="match status" value="1"/>
</dbReference>
<dbReference type="SMART" id="SM00261">
    <property type="entry name" value="FU"/>
    <property type="match status" value="5"/>
</dbReference>
<dbReference type="PROSITE" id="PS50011">
    <property type="entry name" value="PROTEIN_KINASE_DOM"/>
    <property type="match status" value="1"/>
</dbReference>
<gene>
    <name evidence="7" type="ORF">EIN_375770</name>
</gene>
<keyword evidence="1 3" id="KW-0547">Nucleotide-binding</keyword>
<dbReference type="SUPFAM" id="SSF57184">
    <property type="entry name" value="Growth factor receptor domain"/>
    <property type="match status" value="2"/>
</dbReference>
<keyword evidence="7" id="KW-0808">Transferase</keyword>
<keyword evidence="7" id="KW-0418">Kinase</keyword>
<dbReference type="InterPro" id="IPR017441">
    <property type="entry name" value="Protein_kinase_ATP_BS"/>
</dbReference>
<dbReference type="GO" id="GO:0005524">
    <property type="term" value="F:ATP binding"/>
    <property type="evidence" value="ECO:0007669"/>
    <property type="project" value="UniProtKB-UniRule"/>
</dbReference>
<dbReference type="RefSeq" id="XP_004182798.1">
    <property type="nucleotide sequence ID" value="XM_004182750.1"/>
</dbReference>
<feature type="chain" id="PRO_5001979954" evidence="5">
    <location>
        <begin position="22"/>
        <end position="1714"/>
    </location>
</feature>
<sequence length="1714" mass="194160">MNLHIWVSFIFVISMIYKSNAEIKCLPKTTQCTDGFSVFGNLNGDPQYCSTLIINYDFSISKKCLDIFLVIPKIEISAQRLNVTIVDNIFESITDVTIDELTQITLKGFLDISNIERLNVGKLVKIVLDGSTTFNKSFVIPASCVLQVDGILTLESSQLWISFLSTFYTSKLILNGNSLADFWAIRPQGFNKNGTFDIEVFGSSALRFYQSVFAPNGYSLFQTIQLHDESIANIDSSEVFSNFVLFDSSEIIVSAEPYYVGEIGGVCEFHNTSKFIVKNVATVDSEMIFHDQSVLEINQLEMVESIEFSGVTFKNDSEVRFVNKDVTMNTNYFLVTSSFSFEDNSKVIFFNARVNFSGDLSLIGESEFRVSNSKVKGQSKLIFYDTSKLLSDDSATINMNLIHFYNSSSYIVGSGGYSSTTPMLIFSGHSTLSIANGGQLLCAFDVLTEGFPGEVVFEDFTSVYLEKAYVNIPFSHVYIKDKTVVTMSQSQFLVYGKLHINDSVEVTLNTMSSFTIDPSEKHSIDNKCKDLIEYTEECNALIIKGNVKFFTDNTVNKSTPLLFVTNGGAVIEKGVQFFQTNNVCIDVMSHENKIYNKLDVLSNEGYYSLSSGRLLRYCKEQYEAEVYCSVYFKNVYDSEAFKQTYCPCYSTETEKCYTISHYFEILFLDNKVSTQFETYVSIIFKNETSEKQHIEGKLYYVVLWSGLSVLMNDKSVIERDGYTVSVNCSSDNNFEPKNIIQVDNNIVTFCSKENNVISLHCQLNTFNVQTIQITFDMLVIAKNGYYVNGDKSTLCNYGILTSQSHKCLRIKSIECGKYFYPSKDFTTCLAGPKNCTRPINSERCSMCDDGFILVDGICIENNDESCVHTTHNHCVNCLDNGISRMNCSSEHTPSNCVDYFNDRCFICDINNHYILQNGTCMLAEESKRVSTTSILECLDGFYLNDGVCHKCTENVVKCTNSAILQCDDFYYLTSNKTCESSHCIDKNSTNNNCLECDENYVMTMQGMCAKRISNCVIYNNKLCIECEPDYFNVDGKCEKVKSPVCKIATNLGCLSCEDSFYSDKNLRCQACASTCERCITRSNICYSCSSEMYLSNEQCSSNIELDTKCVWYTPQGKCPECNDGYFLKELECFPCDESCYTCVNTNTQCITCGYNYFRNGSVCSPKSGIEGCAVEVTENGCSECDSHYYKYMSECKKCPDMCETCNSDRKCTGCKRDEILLSNATCVKMKSIHCVKVTHSKCIECEKIYKLGFNGESCQERNTNLFWVVFSIFVFVLLIIATTMCVYFSLKRIQTNSLRKKLGIFPLKVKDEEFMKQFEKLSVGIVVTKKVLKFDHEDNAKDEQGLIPICTKSVETFKIGNVMNKAVKFQVITTENNEKTDIEITPNIFFLRANEGCVVSVSLTPICTCHIVQSISIVSLIMKDHNEQIDTIQVDAQTELSTSIDPDELQIVEKIGEGSFGIVYKGKFKNNTVAIKKLRTIDDDALDEFKTEVKMLDKFRCDYTIYFYGAVMIRNKICMVTELAQYGSLRDLMEKSMVLVHPTPKMKIKFMLDLARGVEYLHNNSILHRDIKPDNLLITSLEENVKVNAKITDFGSSRNVNAILINSTFTKGVGTPKFMAPEVLDRKHYEKPADIFSVGMTLYETFKWGYAYDPEKIKSWDIADNVCKGLRPDLDEIDERTRNITSRCWEHHFERRAKIKEVVEELTQLYGSLK</sequence>
<protein>
    <submittedName>
        <fullName evidence="7">Protein serine/threonine kinase, putative</fullName>
        <ecNumber evidence="7">2.7.11.22</ecNumber>
    </submittedName>
</protein>
<name>A0A0A1TU43_ENTIV</name>
<dbReference type="GeneID" id="14882435"/>
<evidence type="ECO:0000259" key="6">
    <source>
        <dbReference type="PROSITE" id="PS50011"/>
    </source>
</evidence>
<dbReference type="VEuPathDB" id="AmoebaDB:EIN_375770"/>
<proteinExistence type="predicted"/>
<dbReference type="InterPro" id="IPR008271">
    <property type="entry name" value="Ser/Thr_kinase_AS"/>
</dbReference>
<dbReference type="InterPro" id="IPR006212">
    <property type="entry name" value="Furin_repeat"/>
</dbReference>
<dbReference type="PANTHER" id="PTHR45756:SF1">
    <property type="entry name" value="PROTEIN KINASE DOMAIN CONTAINING PROTEIN"/>
    <property type="match status" value="1"/>
</dbReference>
<dbReference type="GO" id="GO:0004693">
    <property type="term" value="F:cyclin-dependent protein serine/threonine kinase activity"/>
    <property type="evidence" value="ECO:0007669"/>
    <property type="project" value="UniProtKB-EC"/>
</dbReference>
<keyword evidence="5" id="KW-0732">Signal</keyword>
<keyword evidence="8" id="KW-1185">Reference proteome</keyword>
<evidence type="ECO:0000256" key="4">
    <source>
        <dbReference type="SAM" id="Phobius"/>
    </source>
</evidence>
<dbReference type="Proteomes" id="UP000014680">
    <property type="component" value="Unassembled WGS sequence"/>
</dbReference>
<evidence type="ECO:0000256" key="1">
    <source>
        <dbReference type="ARBA" id="ARBA00022741"/>
    </source>
</evidence>
<dbReference type="Gene3D" id="3.30.200.20">
    <property type="entry name" value="Phosphorylase Kinase, domain 1"/>
    <property type="match status" value="1"/>
</dbReference>
<dbReference type="EC" id="2.7.11.22" evidence="7"/>
<dbReference type="PANTHER" id="PTHR45756">
    <property type="entry name" value="PALMITOYLTRANSFERASE"/>
    <property type="match status" value="1"/>
</dbReference>
<keyword evidence="2 3" id="KW-0067">ATP-binding</keyword>
<feature type="transmembrane region" description="Helical" evidence="4">
    <location>
        <begin position="1265"/>
        <end position="1290"/>
    </location>
</feature>